<comment type="caution">
    <text evidence="2">The sequence shown here is derived from an EMBL/GenBank/DDBJ whole genome shotgun (WGS) entry which is preliminary data.</text>
</comment>
<evidence type="ECO:0000256" key="1">
    <source>
        <dbReference type="ARBA" id="ARBA00023002"/>
    </source>
</evidence>
<protein>
    <submittedName>
        <fullName evidence="2">Uncharacterized protein</fullName>
    </submittedName>
</protein>
<dbReference type="PANTHER" id="PTHR35870:SF6">
    <property type="entry name" value="MGS207 PROTEIN"/>
    <property type="match status" value="1"/>
</dbReference>
<name>A0AAE0IAW0_9PEZI</name>
<dbReference type="Pfam" id="PF14027">
    <property type="entry name" value="Questin_oxidase"/>
    <property type="match status" value="1"/>
</dbReference>
<dbReference type="AlphaFoldDB" id="A0AAE0IAW0"/>
<dbReference type="PANTHER" id="PTHR35870">
    <property type="entry name" value="PROTEIN, PUTATIVE (AFU_ORTHOLOGUE AFUA_5G03330)-RELATED"/>
    <property type="match status" value="1"/>
</dbReference>
<evidence type="ECO:0000313" key="2">
    <source>
        <dbReference type="EMBL" id="KAK3321653.1"/>
    </source>
</evidence>
<gene>
    <name evidence="2" type="ORF">B0H66DRAFT_618640</name>
</gene>
<keyword evidence="3" id="KW-1185">Reference proteome</keyword>
<proteinExistence type="predicted"/>
<dbReference type="GO" id="GO:0016491">
    <property type="term" value="F:oxidoreductase activity"/>
    <property type="evidence" value="ECO:0007669"/>
    <property type="project" value="UniProtKB-KW"/>
</dbReference>
<dbReference type="Proteomes" id="UP001283341">
    <property type="component" value="Unassembled WGS sequence"/>
</dbReference>
<dbReference type="InterPro" id="IPR025337">
    <property type="entry name" value="Questin_oxidase-like"/>
</dbReference>
<evidence type="ECO:0000313" key="3">
    <source>
        <dbReference type="Proteomes" id="UP001283341"/>
    </source>
</evidence>
<keyword evidence="1" id="KW-0560">Oxidoreductase</keyword>
<dbReference type="EMBL" id="JAUEDM010000003">
    <property type="protein sequence ID" value="KAK3321653.1"/>
    <property type="molecule type" value="Genomic_DNA"/>
</dbReference>
<accession>A0AAE0IAW0</accession>
<organism evidence="2 3">
    <name type="scientific">Apodospora peruviana</name>
    <dbReference type="NCBI Taxonomy" id="516989"/>
    <lineage>
        <taxon>Eukaryota</taxon>
        <taxon>Fungi</taxon>
        <taxon>Dikarya</taxon>
        <taxon>Ascomycota</taxon>
        <taxon>Pezizomycotina</taxon>
        <taxon>Sordariomycetes</taxon>
        <taxon>Sordariomycetidae</taxon>
        <taxon>Sordariales</taxon>
        <taxon>Lasiosphaeriaceae</taxon>
        <taxon>Apodospora</taxon>
    </lineage>
</organism>
<reference evidence="2" key="2">
    <citation type="submission" date="2023-06" db="EMBL/GenBank/DDBJ databases">
        <authorList>
            <consortium name="Lawrence Berkeley National Laboratory"/>
            <person name="Haridas S."/>
            <person name="Hensen N."/>
            <person name="Bonometti L."/>
            <person name="Westerberg I."/>
            <person name="Brannstrom I.O."/>
            <person name="Guillou S."/>
            <person name="Cros-Aarteil S."/>
            <person name="Calhoun S."/>
            <person name="Kuo A."/>
            <person name="Mondo S."/>
            <person name="Pangilinan J."/>
            <person name="Riley R."/>
            <person name="Labutti K."/>
            <person name="Andreopoulos B."/>
            <person name="Lipzen A."/>
            <person name="Chen C."/>
            <person name="Yanf M."/>
            <person name="Daum C."/>
            <person name="Ng V."/>
            <person name="Clum A."/>
            <person name="Steindorff A."/>
            <person name="Ohm R."/>
            <person name="Martin F."/>
            <person name="Silar P."/>
            <person name="Natvig D."/>
            <person name="Lalanne C."/>
            <person name="Gautier V."/>
            <person name="Ament-Velasquez S.L."/>
            <person name="Kruys A."/>
            <person name="Hutchinson M.I."/>
            <person name="Powell A.J."/>
            <person name="Barry K."/>
            <person name="Miller A.N."/>
            <person name="Grigoriev I.V."/>
            <person name="Debuchy R."/>
            <person name="Gladieux P."/>
            <person name="Thoren M.H."/>
            <person name="Johannesson H."/>
        </authorList>
    </citation>
    <scope>NUCLEOTIDE SEQUENCE</scope>
    <source>
        <strain evidence="2">CBS 118394</strain>
    </source>
</reference>
<sequence>MGQQVSRTVFDSLLAKTHVEHALIQPDERHNNIPIALATLVFLNATADQLRAVYESEGAELVSWSPSPENITDKETRAQFLGDERHIPTPLYAAYYTIRFQRAYLTYFSMENGRFAGNAKALAMSHLLTGAKPLIYGLFGGLGRPLVFLSDALELQTAVLVVQSLTLASVDWTEPIYDLLTSPQPPGQAGEARLSPEEIIGRLAYDGRFSGVMKSGPGFQGVANIFMNPSAKSAIVEYLHLLDCRDLTATLQRLSRLSVLLLCGTHKPGAPAFDFYLAHLPTFINSVRVLLVNFQETRHQIILVRGLLLLVVLVYITQLRPVVNPTLLLSIEIPPENGGWNAIFEQSRAARDGSSAALREKYNDMQLLRTLRSLWELGKEDDQGGRQHLQAAWKLASQWQKWTGRGDDREETLNIRL</sequence>
<reference evidence="2" key="1">
    <citation type="journal article" date="2023" name="Mol. Phylogenet. Evol.">
        <title>Genome-scale phylogeny and comparative genomics of the fungal order Sordariales.</title>
        <authorList>
            <person name="Hensen N."/>
            <person name="Bonometti L."/>
            <person name="Westerberg I."/>
            <person name="Brannstrom I.O."/>
            <person name="Guillou S."/>
            <person name="Cros-Aarteil S."/>
            <person name="Calhoun S."/>
            <person name="Haridas S."/>
            <person name="Kuo A."/>
            <person name="Mondo S."/>
            <person name="Pangilinan J."/>
            <person name="Riley R."/>
            <person name="LaButti K."/>
            <person name="Andreopoulos B."/>
            <person name="Lipzen A."/>
            <person name="Chen C."/>
            <person name="Yan M."/>
            <person name="Daum C."/>
            <person name="Ng V."/>
            <person name="Clum A."/>
            <person name="Steindorff A."/>
            <person name="Ohm R.A."/>
            <person name="Martin F."/>
            <person name="Silar P."/>
            <person name="Natvig D.O."/>
            <person name="Lalanne C."/>
            <person name="Gautier V."/>
            <person name="Ament-Velasquez S.L."/>
            <person name="Kruys A."/>
            <person name="Hutchinson M.I."/>
            <person name="Powell A.J."/>
            <person name="Barry K."/>
            <person name="Miller A.N."/>
            <person name="Grigoriev I.V."/>
            <person name="Debuchy R."/>
            <person name="Gladieux P."/>
            <person name="Hiltunen Thoren M."/>
            <person name="Johannesson H."/>
        </authorList>
    </citation>
    <scope>NUCLEOTIDE SEQUENCE</scope>
    <source>
        <strain evidence="2">CBS 118394</strain>
    </source>
</reference>